<feature type="signal peptide" evidence="2">
    <location>
        <begin position="1"/>
        <end position="19"/>
    </location>
</feature>
<sequence>MRVAAVLAVVAALVSPVLSGSSSSREASLPRKPIDPTKVLDCKYLNAIAPKEIMEIAKNLPENGQLCPEKDSEMIKQLLRLVESFARSLIYQKYITDVLDDHGYSPLGNPLPEGALATKDDQPRIEHPGKRAERLTNIQPGHPGADIRTFWERELPQFRSDLARIQASRRDFGWQFSADYCVKMMPIAQLIIWDHLDDTIRVTRALRRSPFTLKLLKDYEPPIIIDDHEDLIFTLNDPELAMEAAALTQGAGPLSKTTLDKMNGQYESNSLVRYSLAHDLPDAFVMVTVQHWAFRRDHKLVVKYLRGIHDLDFVDLYAKYKVMAVLMLAENLAIGKWELALDEPSNPALVPAPSSGSAFTQGTRLATVEPFFTDQEKAEAYECAMAYGWGIAARRLKTYAHRATLEQEARVVGENEAKPAPEKTKVIYRCTLATHYPIYFDNQSSHYIYYDLPEYGPPRTRPVRSATATAATSPVPAGTVDRGARRL</sequence>
<dbReference type="EMBL" id="JANBPT010000086">
    <property type="protein sequence ID" value="KAJ1928152.1"/>
    <property type="molecule type" value="Genomic_DNA"/>
</dbReference>
<proteinExistence type="predicted"/>
<keyword evidence="4" id="KW-1185">Reference proteome</keyword>
<feature type="chain" id="PRO_5040770456" evidence="2">
    <location>
        <begin position="20"/>
        <end position="487"/>
    </location>
</feature>
<evidence type="ECO:0000256" key="2">
    <source>
        <dbReference type="SAM" id="SignalP"/>
    </source>
</evidence>
<dbReference type="AlphaFoldDB" id="A0A9W8ACD9"/>
<dbReference type="Proteomes" id="UP001150569">
    <property type="component" value="Unassembled WGS sequence"/>
</dbReference>
<organism evidence="3 4">
    <name type="scientific">Tieghemiomyces parasiticus</name>
    <dbReference type="NCBI Taxonomy" id="78921"/>
    <lineage>
        <taxon>Eukaryota</taxon>
        <taxon>Fungi</taxon>
        <taxon>Fungi incertae sedis</taxon>
        <taxon>Zoopagomycota</taxon>
        <taxon>Kickxellomycotina</taxon>
        <taxon>Dimargaritomycetes</taxon>
        <taxon>Dimargaritales</taxon>
        <taxon>Dimargaritaceae</taxon>
        <taxon>Tieghemiomyces</taxon>
    </lineage>
</organism>
<feature type="compositionally biased region" description="Low complexity" evidence="1">
    <location>
        <begin position="463"/>
        <end position="480"/>
    </location>
</feature>
<gene>
    <name evidence="3" type="ORF">IWQ60_002319</name>
</gene>
<keyword evidence="2" id="KW-0732">Signal</keyword>
<evidence type="ECO:0000313" key="4">
    <source>
        <dbReference type="Proteomes" id="UP001150569"/>
    </source>
</evidence>
<reference evidence="3" key="1">
    <citation type="submission" date="2022-07" db="EMBL/GenBank/DDBJ databases">
        <title>Phylogenomic reconstructions and comparative analyses of Kickxellomycotina fungi.</title>
        <authorList>
            <person name="Reynolds N.K."/>
            <person name="Stajich J.E."/>
            <person name="Barry K."/>
            <person name="Grigoriev I.V."/>
            <person name="Crous P."/>
            <person name="Smith M.E."/>
        </authorList>
    </citation>
    <scope>NUCLEOTIDE SEQUENCE</scope>
    <source>
        <strain evidence="3">RSA 861</strain>
    </source>
</reference>
<evidence type="ECO:0000313" key="3">
    <source>
        <dbReference type="EMBL" id="KAJ1928152.1"/>
    </source>
</evidence>
<feature type="region of interest" description="Disordered" evidence="1">
    <location>
        <begin position="460"/>
        <end position="487"/>
    </location>
</feature>
<evidence type="ECO:0000256" key="1">
    <source>
        <dbReference type="SAM" id="MobiDB-lite"/>
    </source>
</evidence>
<name>A0A9W8ACD9_9FUNG</name>
<protein>
    <submittedName>
        <fullName evidence="3">Uncharacterized protein</fullName>
    </submittedName>
</protein>
<comment type="caution">
    <text evidence="3">The sequence shown here is derived from an EMBL/GenBank/DDBJ whole genome shotgun (WGS) entry which is preliminary data.</text>
</comment>
<accession>A0A9W8ACD9</accession>